<feature type="transmembrane region" description="Helical" evidence="2">
    <location>
        <begin position="79"/>
        <end position="99"/>
    </location>
</feature>
<keyword evidence="2" id="KW-0812">Transmembrane</keyword>
<dbReference type="PANTHER" id="PTHR37314:SF4">
    <property type="entry name" value="UPF0700 TRANSMEMBRANE PROTEIN YOAK"/>
    <property type="match status" value="1"/>
</dbReference>
<proteinExistence type="predicted"/>
<dbReference type="RefSeq" id="WP_189305788.1">
    <property type="nucleotide sequence ID" value="NZ_BMRP01000031.1"/>
</dbReference>
<comment type="caution">
    <text evidence="3">The sequence shown here is derived from an EMBL/GenBank/DDBJ whole genome shotgun (WGS) entry which is preliminary data.</text>
</comment>
<evidence type="ECO:0000256" key="2">
    <source>
        <dbReference type="SAM" id="Phobius"/>
    </source>
</evidence>
<dbReference type="EMBL" id="BMRP01000031">
    <property type="protein sequence ID" value="GGU88230.1"/>
    <property type="molecule type" value="Genomic_DNA"/>
</dbReference>
<accession>A0ABQ2VK79</accession>
<dbReference type="Pfam" id="PF06912">
    <property type="entry name" value="DUF1275"/>
    <property type="match status" value="1"/>
</dbReference>
<keyword evidence="4" id="KW-1185">Reference proteome</keyword>
<dbReference type="PANTHER" id="PTHR37314">
    <property type="entry name" value="SLR0142 PROTEIN"/>
    <property type="match status" value="1"/>
</dbReference>
<name>A0ABQ2VK79_9ACTN</name>
<keyword evidence="2" id="KW-1133">Transmembrane helix</keyword>
<feature type="transmembrane region" description="Helical" evidence="2">
    <location>
        <begin position="161"/>
        <end position="178"/>
    </location>
</feature>
<evidence type="ECO:0000313" key="3">
    <source>
        <dbReference type="EMBL" id="GGU88230.1"/>
    </source>
</evidence>
<feature type="compositionally biased region" description="Pro residues" evidence="1">
    <location>
        <begin position="1"/>
        <end position="18"/>
    </location>
</feature>
<dbReference type="InterPro" id="IPR010699">
    <property type="entry name" value="DUF1275"/>
</dbReference>
<reference evidence="4" key="1">
    <citation type="journal article" date="2019" name="Int. J. Syst. Evol. Microbiol.">
        <title>The Global Catalogue of Microorganisms (GCM) 10K type strain sequencing project: providing services to taxonomists for standard genome sequencing and annotation.</title>
        <authorList>
            <consortium name="The Broad Institute Genomics Platform"/>
            <consortium name="The Broad Institute Genome Sequencing Center for Infectious Disease"/>
            <person name="Wu L."/>
            <person name="Ma J."/>
        </authorList>
    </citation>
    <scope>NUCLEOTIDE SEQUENCE [LARGE SCALE GENOMIC DNA]</scope>
    <source>
        <strain evidence="4">JCM 3399</strain>
    </source>
</reference>
<dbReference type="Proteomes" id="UP000654471">
    <property type="component" value="Unassembled WGS sequence"/>
</dbReference>
<feature type="region of interest" description="Disordered" evidence="1">
    <location>
        <begin position="1"/>
        <end position="21"/>
    </location>
</feature>
<evidence type="ECO:0000313" key="4">
    <source>
        <dbReference type="Proteomes" id="UP000654471"/>
    </source>
</evidence>
<feature type="transmembrane region" description="Helical" evidence="2">
    <location>
        <begin position="214"/>
        <end position="232"/>
    </location>
</feature>
<feature type="transmembrane region" description="Helical" evidence="2">
    <location>
        <begin position="42"/>
        <end position="67"/>
    </location>
</feature>
<feature type="transmembrane region" description="Helical" evidence="2">
    <location>
        <begin position="190"/>
        <end position="208"/>
    </location>
</feature>
<evidence type="ECO:0000256" key="1">
    <source>
        <dbReference type="SAM" id="MobiDB-lite"/>
    </source>
</evidence>
<sequence length="239" mass="24110">MVADPGPPRGDDPPPAVPAPSSGDPFPAAVLSLTVTIGMTDAISFLGLGEVFVGMMTGNVVAFGFALGGAPDLARLTPLLALTGFLSGVAATATALRRAASPASRHWFCTAMAVEALLLLAAAVISFRHPGGHGHHALVALLSLTMGIRCAAVRSLAIPELLTTFALTGALISLVHGACTGTGSHTPRRLGLIGSTALGAVIGATALTQLGRSWALLVTSFTVAALTVALRCHPASQRR</sequence>
<organism evidence="3 4">
    <name type="scientific">Streptomyces albospinus</name>
    <dbReference type="NCBI Taxonomy" id="285515"/>
    <lineage>
        <taxon>Bacteria</taxon>
        <taxon>Bacillati</taxon>
        <taxon>Actinomycetota</taxon>
        <taxon>Actinomycetes</taxon>
        <taxon>Kitasatosporales</taxon>
        <taxon>Streptomycetaceae</taxon>
        <taxon>Streptomyces</taxon>
    </lineage>
</organism>
<feature type="transmembrane region" description="Helical" evidence="2">
    <location>
        <begin position="105"/>
        <end position="125"/>
    </location>
</feature>
<keyword evidence="2" id="KW-0472">Membrane</keyword>
<gene>
    <name evidence="3" type="ORF">GCM10010211_63280</name>
</gene>
<protein>
    <submittedName>
        <fullName evidence="3">Membrane protein</fullName>
    </submittedName>
</protein>